<reference evidence="1 2" key="1">
    <citation type="submission" date="2018-03" db="EMBL/GenBank/DDBJ databases">
        <title>Genomic Encyclopedia of Archaeal and Bacterial Type Strains, Phase II (KMG-II): from individual species to whole genera.</title>
        <authorList>
            <person name="Goeker M."/>
        </authorList>
    </citation>
    <scope>NUCLEOTIDE SEQUENCE [LARGE SCALE GENOMIC DNA]</scope>
    <source>
        <strain evidence="1 2">DSM 17586</strain>
    </source>
</reference>
<comment type="caution">
    <text evidence="1">The sequence shown here is derived from an EMBL/GenBank/DDBJ whole genome shotgun (WGS) entry which is preliminary data.</text>
</comment>
<dbReference type="InterPro" id="IPR021732">
    <property type="entry name" value="DUF3301"/>
</dbReference>
<name>A0A2P8F0H0_9GAMM</name>
<evidence type="ECO:0000313" key="2">
    <source>
        <dbReference type="Proteomes" id="UP000242133"/>
    </source>
</evidence>
<gene>
    <name evidence="1" type="ORF">CLV44_105111</name>
</gene>
<dbReference type="EMBL" id="PYGI01000005">
    <property type="protein sequence ID" value="PSL15217.1"/>
    <property type="molecule type" value="Genomic_DNA"/>
</dbReference>
<sequence length="107" mass="12535">MWIELSDLFWLALTATLCLSWWHNLKLREYATQKVKRYCSAQDVQLLDDNIALKSLRPVRDGDSGMLVLARRYQFYFTSTGDERYPGTIELTGRRVIRIELAAHKLN</sequence>
<dbReference type="Proteomes" id="UP000242133">
    <property type="component" value="Unassembled WGS sequence"/>
</dbReference>
<evidence type="ECO:0000313" key="1">
    <source>
        <dbReference type="EMBL" id="PSL15217.1"/>
    </source>
</evidence>
<keyword evidence="2" id="KW-1185">Reference proteome</keyword>
<proteinExistence type="predicted"/>
<protein>
    <submittedName>
        <fullName evidence="1">Uncharacterized protein DUF3301</fullName>
    </submittedName>
</protein>
<dbReference type="Pfam" id="PF11743">
    <property type="entry name" value="DUF3301"/>
    <property type="match status" value="1"/>
</dbReference>
<dbReference type="AlphaFoldDB" id="A0A2P8F0H0"/>
<accession>A0A2P8F0H0</accession>
<organism evidence="1 2">
    <name type="scientific">Marinobacterium halophilum</name>
    <dbReference type="NCBI Taxonomy" id="267374"/>
    <lineage>
        <taxon>Bacteria</taxon>
        <taxon>Pseudomonadati</taxon>
        <taxon>Pseudomonadota</taxon>
        <taxon>Gammaproteobacteria</taxon>
        <taxon>Oceanospirillales</taxon>
        <taxon>Oceanospirillaceae</taxon>
        <taxon>Marinobacterium</taxon>
    </lineage>
</organism>